<name>A0A9D4QVS0_DREPO</name>
<reference evidence="1" key="1">
    <citation type="journal article" date="2019" name="bioRxiv">
        <title>The Genome of the Zebra Mussel, Dreissena polymorpha: A Resource for Invasive Species Research.</title>
        <authorList>
            <person name="McCartney M.A."/>
            <person name="Auch B."/>
            <person name="Kono T."/>
            <person name="Mallez S."/>
            <person name="Zhang Y."/>
            <person name="Obille A."/>
            <person name="Becker A."/>
            <person name="Abrahante J.E."/>
            <person name="Garbe J."/>
            <person name="Badalamenti J.P."/>
            <person name="Herman A."/>
            <person name="Mangelson H."/>
            <person name="Liachko I."/>
            <person name="Sullivan S."/>
            <person name="Sone E.D."/>
            <person name="Koren S."/>
            <person name="Silverstein K.A.T."/>
            <person name="Beckman K.B."/>
            <person name="Gohl D.M."/>
        </authorList>
    </citation>
    <scope>NUCLEOTIDE SEQUENCE</scope>
    <source>
        <strain evidence="1">Duluth1</strain>
        <tissue evidence="1">Whole animal</tissue>
    </source>
</reference>
<proteinExistence type="predicted"/>
<accession>A0A9D4QVS0</accession>
<comment type="caution">
    <text evidence="1">The sequence shown here is derived from an EMBL/GenBank/DDBJ whole genome shotgun (WGS) entry which is preliminary data.</text>
</comment>
<dbReference type="AlphaFoldDB" id="A0A9D4QVS0"/>
<dbReference type="Proteomes" id="UP000828390">
    <property type="component" value="Unassembled WGS sequence"/>
</dbReference>
<protein>
    <submittedName>
        <fullName evidence="1">Uncharacterized protein</fullName>
    </submittedName>
</protein>
<evidence type="ECO:0000313" key="2">
    <source>
        <dbReference type="Proteomes" id="UP000828390"/>
    </source>
</evidence>
<gene>
    <name evidence="1" type="ORF">DPMN_086760</name>
</gene>
<keyword evidence="2" id="KW-1185">Reference proteome</keyword>
<evidence type="ECO:0000313" key="1">
    <source>
        <dbReference type="EMBL" id="KAH3844502.1"/>
    </source>
</evidence>
<reference evidence="1" key="2">
    <citation type="submission" date="2020-11" db="EMBL/GenBank/DDBJ databases">
        <authorList>
            <person name="McCartney M.A."/>
            <person name="Auch B."/>
            <person name="Kono T."/>
            <person name="Mallez S."/>
            <person name="Becker A."/>
            <person name="Gohl D.M."/>
            <person name="Silverstein K.A.T."/>
            <person name="Koren S."/>
            <person name="Bechman K.B."/>
            <person name="Herman A."/>
            <person name="Abrahante J.E."/>
            <person name="Garbe J."/>
        </authorList>
    </citation>
    <scope>NUCLEOTIDE SEQUENCE</scope>
    <source>
        <strain evidence="1">Duluth1</strain>
        <tissue evidence="1">Whole animal</tissue>
    </source>
</reference>
<sequence>MNAANCHEGTGAVLDLQFDVNVWNQYTDPAIRTANLLTKILENDNGSLDSLTDDLFFMMVRNNVHGNSLIFGSAIAIESHVYR</sequence>
<dbReference type="EMBL" id="JAIWYP010000003">
    <property type="protein sequence ID" value="KAH3844502.1"/>
    <property type="molecule type" value="Genomic_DNA"/>
</dbReference>
<organism evidence="1 2">
    <name type="scientific">Dreissena polymorpha</name>
    <name type="common">Zebra mussel</name>
    <name type="synonym">Mytilus polymorpha</name>
    <dbReference type="NCBI Taxonomy" id="45954"/>
    <lineage>
        <taxon>Eukaryota</taxon>
        <taxon>Metazoa</taxon>
        <taxon>Spiralia</taxon>
        <taxon>Lophotrochozoa</taxon>
        <taxon>Mollusca</taxon>
        <taxon>Bivalvia</taxon>
        <taxon>Autobranchia</taxon>
        <taxon>Heteroconchia</taxon>
        <taxon>Euheterodonta</taxon>
        <taxon>Imparidentia</taxon>
        <taxon>Neoheterodontei</taxon>
        <taxon>Myida</taxon>
        <taxon>Dreissenoidea</taxon>
        <taxon>Dreissenidae</taxon>
        <taxon>Dreissena</taxon>
    </lineage>
</organism>